<sequence>MVKKKKNKIKIARPHWDLAFHFMAGIGYGALFIFLTISIYSTLEIPKLVGFLNDPDDKADIEFLRQARQLNTFRVSLFPEMAKTFSSREYEIYSIERTRKEKIAVLESFLVDHPQARDVLYALALLYQRTGEYNKSQEYMNKALAVDPEVVK</sequence>
<dbReference type="SUPFAM" id="SSF48452">
    <property type="entry name" value="TPR-like"/>
    <property type="match status" value="1"/>
</dbReference>
<dbReference type="Pfam" id="PF07719">
    <property type="entry name" value="TPR_2"/>
    <property type="match status" value="1"/>
</dbReference>
<keyword evidence="2 3" id="KW-0802">TPR repeat</keyword>
<dbReference type="InterPro" id="IPR019734">
    <property type="entry name" value="TPR_rpt"/>
</dbReference>
<evidence type="ECO:0000256" key="3">
    <source>
        <dbReference type="PROSITE-ProRule" id="PRU00339"/>
    </source>
</evidence>
<keyword evidence="4" id="KW-1133">Transmembrane helix</keyword>
<evidence type="ECO:0000256" key="4">
    <source>
        <dbReference type="SAM" id="Phobius"/>
    </source>
</evidence>
<dbReference type="PROSITE" id="PS50293">
    <property type="entry name" value="TPR_REGION"/>
    <property type="match status" value="1"/>
</dbReference>
<comment type="caution">
    <text evidence="5">The sequence shown here is derived from an EMBL/GenBank/DDBJ whole genome shotgun (WGS) entry which is preliminary data.</text>
</comment>
<dbReference type="AlphaFoldDB" id="A0A1F7IV94"/>
<evidence type="ECO:0000256" key="2">
    <source>
        <dbReference type="ARBA" id="ARBA00022803"/>
    </source>
</evidence>
<dbReference type="EMBL" id="MGAL01000034">
    <property type="protein sequence ID" value="OGK47265.1"/>
    <property type="molecule type" value="Genomic_DNA"/>
</dbReference>
<protein>
    <submittedName>
        <fullName evidence="5">Uncharacterized protein</fullName>
    </submittedName>
</protein>
<keyword evidence="4" id="KW-0472">Membrane</keyword>
<dbReference type="Gene3D" id="1.25.40.10">
    <property type="entry name" value="Tetratricopeptide repeat domain"/>
    <property type="match status" value="1"/>
</dbReference>
<dbReference type="PROSITE" id="PS50005">
    <property type="entry name" value="TPR"/>
    <property type="match status" value="1"/>
</dbReference>
<keyword evidence="1" id="KW-0677">Repeat</keyword>
<gene>
    <name evidence="5" type="ORF">A3A93_05745</name>
</gene>
<evidence type="ECO:0000256" key="1">
    <source>
        <dbReference type="ARBA" id="ARBA00022737"/>
    </source>
</evidence>
<reference evidence="5 6" key="1">
    <citation type="journal article" date="2016" name="Nat. Commun.">
        <title>Thousands of microbial genomes shed light on interconnected biogeochemical processes in an aquifer system.</title>
        <authorList>
            <person name="Anantharaman K."/>
            <person name="Brown C.T."/>
            <person name="Hug L.A."/>
            <person name="Sharon I."/>
            <person name="Castelle C.J."/>
            <person name="Probst A.J."/>
            <person name="Thomas B.C."/>
            <person name="Singh A."/>
            <person name="Wilkins M.J."/>
            <person name="Karaoz U."/>
            <person name="Brodie E.L."/>
            <person name="Williams K.H."/>
            <person name="Hubbard S.S."/>
            <person name="Banfield J.F."/>
        </authorList>
    </citation>
    <scope>NUCLEOTIDE SEQUENCE [LARGE SCALE GENOMIC DNA]</scope>
</reference>
<organism evidence="5 6">
    <name type="scientific">Candidatus Roizmanbacteria bacterium RIFCSPLOWO2_01_FULL_38_12</name>
    <dbReference type="NCBI Taxonomy" id="1802061"/>
    <lineage>
        <taxon>Bacteria</taxon>
        <taxon>Candidatus Roizmaniibacteriota</taxon>
    </lineage>
</organism>
<keyword evidence="4" id="KW-0812">Transmembrane</keyword>
<evidence type="ECO:0000313" key="6">
    <source>
        <dbReference type="Proteomes" id="UP000177141"/>
    </source>
</evidence>
<dbReference type="STRING" id="1802061.A3A93_05745"/>
<name>A0A1F7IV94_9BACT</name>
<dbReference type="Proteomes" id="UP000177141">
    <property type="component" value="Unassembled WGS sequence"/>
</dbReference>
<accession>A0A1F7IV94</accession>
<feature type="repeat" description="TPR" evidence="3">
    <location>
        <begin position="117"/>
        <end position="150"/>
    </location>
</feature>
<dbReference type="InterPro" id="IPR011990">
    <property type="entry name" value="TPR-like_helical_dom_sf"/>
</dbReference>
<evidence type="ECO:0000313" key="5">
    <source>
        <dbReference type="EMBL" id="OGK47265.1"/>
    </source>
</evidence>
<feature type="transmembrane region" description="Helical" evidence="4">
    <location>
        <begin position="20"/>
        <end position="43"/>
    </location>
</feature>
<proteinExistence type="predicted"/>
<dbReference type="InterPro" id="IPR013105">
    <property type="entry name" value="TPR_2"/>
</dbReference>